<organism evidence="2 3">
    <name type="scientific">Paenibacillus oceani</name>
    <dbReference type="NCBI Taxonomy" id="2772510"/>
    <lineage>
        <taxon>Bacteria</taxon>
        <taxon>Bacillati</taxon>
        <taxon>Bacillota</taxon>
        <taxon>Bacilli</taxon>
        <taxon>Bacillales</taxon>
        <taxon>Paenibacillaceae</taxon>
        <taxon>Paenibacillus</taxon>
    </lineage>
</organism>
<proteinExistence type="predicted"/>
<keyword evidence="3" id="KW-1185">Reference proteome</keyword>
<evidence type="ECO:0000259" key="1">
    <source>
        <dbReference type="PROSITE" id="PS51186"/>
    </source>
</evidence>
<dbReference type="PROSITE" id="PS51186">
    <property type="entry name" value="GNAT"/>
    <property type="match status" value="1"/>
</dbReference>
<dbReference type="Gene3D" id="3.40.630.30">
    <property type="match status" value="1"/>
</dbReference>
<dbReference type="InterPro" id="IPR052523">
    <property type="entry name" value="Trichothecene_AcTrans"/>
</dbReference>
<dbReference type="SUPFAM" id="SSF55729">
    <property type="entry name" value="Acyl-CoA N-acyltransferases (Nat)"/>
    <property type="match status" value="1"/>
</dbReference>
<protein>
    <submittedName>
        <fullName evidence="2">GNAT family N-acetyltransferase</fullName>
    </submittedName>
</protein>
<reference evidence="2" key="1">
    <citation type="submission" date="2020-09" db="EMBL/GenBank/DDBJ databases">
        <title>A novel bacterium of genus Paenibacillus, isolated from South China Sea.</title>
        <authorList>
            <person name="Huang H."/>
            <person name="Mo K."/>
            <person name="Hu Y."/>
        </authorList>
    </citation>
    <scope>NUCLEOTIDE SEQUENCE</scope>
    <source>
        <strain evidence="2">IB182363</strain>
    </source>
</reference>
<dbReference type="Pfam" id="PF13508">
    <property type="entry name" value="Acetyltransf_7"/>
    <property type="match status" value="1"/>
</dbReference>
<feature type="domain" description="N-acetyltransferase" evidence="1">
    <location>
        <begin position="60"/>
        <end position="210"/>
    </location>
</feature>
<dbReference type="GO" id="GO:0016747">
    <property type="term" value="F:acyltransferase activity, transferring groups other than amino-acyl groups"/>
    <property type="evidence" value="ECO:0007669"/>
    <property type="project" value="InterPro"/>
</dbReference>
<dbReference type="PANTHER" id="PTHR42791:SF1">
    <property type="entry name" value="N-ACETYLTRANSFERASE DOMAIN-CONTAINING PROTEIN"/>
    <property type="match status" value="1"/>
</dbReference>
<dbReference type="CDD" id="cd04301">
    <property type="entry name" value="NAT_SF"/>
    <property type="match status" value="1"/>
</dbReference>
<dbReference type="InterPro" id="IPR000182">
    <property type="entry name" value="GNAT_dom"/>
</dbReference>
<dbReference type="AlphaFoldDB" id="A0A927CCJ0"/>
<dbReference type="PANTHER" id="PTHR42791">
    <property type="entry name" value="GNAT FAMILY ACETYLTRANSFERASE"/>
    <property type="match status" value="1"/>
</dbReference>
<gene>
    <name evidence="2" type="ORF">IDH45_15260</name>
</gene>
<dbReference type="InterPro" id="IPR016181">
    <property type="entry name" value="Acyl_CoA_acyltransferase"/>
</dbReference>
<evidence type="ECO:0000313" key="3">
    <source>
        <dbReference type="Proteomes" id="UP000639396"/>
    </source>
</evidence>
<comment type="caution">
    <text evidence="2">The sequence shown here is derived from an EMBL/GenBank/DDBJ whole genome shotgun (WGS) entry which is preliminary data.</text>
</comment>
<accession>A0A927CCJ0</accession>
<dbReference type="EMBL" id="JACXJA010000019">
    <property type="protein sequence ID" value="MBD2863350.1"/>
    <property type="molecule type" value="Genomic_DNA"/>
</dbReference>
<evidence type="ECO:0000313" key="2">
    <source>
        <dbReference type="EMBL" id="MBD2863350.1"/>
    </source>
</evidence>
<dbReference type="Proteomes" id="UP000639396">
    <property type="component" value="Unassembled WGS sequence"/>
</dbReference>
<name>A0A927CCJ0_9BACL</name>
<sequence>MSASFRISKLTYADKPLFVALVSKAFARDPLFLHAFGDTSVDRKARSRVNVFVSFLFEKSFLLDEDVWGYFDGDRLLGLYIAENPQEGKLPIRQMVQLAWRTIPLLFRLPGKTFGFLNSYMRVTRSIAPSFPHRYLILIGVEPEARGRGIGKALLLHLLAEVQADSRSQGVALDTENTDNVTLYERFGFTLNKEVLVCGLPVYSMAYIKKGS</sequence>